<dbReference type="EMBL" id="LQOW01000034">
    <property type="protein sequence ID" value="ORV55542.1"/>
    <property type="molecule type" value="Genomic_DNA"/>
</dbReference>
<dbReference type="InterPro" id="IPR002213">
    <property type="entry name" value="UDP_glucos_trans"/>
</dbReference>
<sequence>MKFVLAGYGTRGDIEPCAAVGRELLRRGHDVRLAVPPDLVGFAESAGLAAVASALDTHAILDAHRNFATCLFQNPWRVQDLRRLWREFRELITDCRGEIITTLKSLADGADLLFTGVIGEQPAADVAEYYDIPFATYHYNPTTRVNGQLVPFLPAPLARFAMTVGEWRSWRAEKKVEDAHRRELGLPKAKRPSPRRITERGSLEIQTYDEVCFPGLAAEWAKWDGQRPFVGALTLELPTDADEEVLSWIAAGTPPIYFGFGSMPVESPADTLAMVGEACAQLGERALVCAGWSDFSDVPHFDHVKVVGAVNHAAIFPVCRAVVHHGGSGTTAAGLRAGVPTLILWMWGDQPLWGAAVKRLKVGSARRFSSTTRESLVADLRTILASQYVTRARELATQMTRPAESVAATVDLLEDFARSSPKGA</sequence>
<evidence type="ECO:0000313" key="4">
    <source>
        <dbReference type="Proteomes" id="UP000194000"/>
    </source>
</evidence>
<proteinExistence type="predicted"/>
<dbReference type="AlphaFoldDB" id="A0A1X1UFF1"/>
<dbReference type="InterPro" id="IPR050426">
    <property type="entry name" value="Glycosyltransferase_28"/>
</dbReference>
<dbReference type="CDD" id="cd03784">
    <property type="entry name" value="GT1_Gtf-like"/>
    <property type="match status" value="1"/>
</dbReference>
<gene>
    <name evidence="3" type="ORF">AWC06_03840</name>
</gene>
<dbReference type="Gene3D" id="3.40.50.2000">
    <property type="entry name" value="Glycogen Phosphorylase B"/>
    <property type="match status" value="2"/>
</dbReference>
<keyword evidence="3" id="KW-0808">Transferase</keyword>
<dbReference type="RefSeq" id="WP_085200201.1">
    <property type="nucleotide sequence ID" value="NZ_JACKVI010000006.1"/>
</dbReference>
<name>A0A1X1UFF1_9MYCO</name>
<dbReference type="Proteomes" id="UP000194000">
    <property type="component" value="Unassembled WGS sequence"/>
</dbReference>
<dbReference type="InterPro" id="IPR010610">
    <property type="entry name" value="EryCIII-like_C"/>
</dbReference>
<evidence type="ECO:0000313" key="3">
    <source>
        <dbReference type="EMBL" id="ORV55542.1"/>
    </source>
</evidence>
<dbReference type="GO" id="GO:0033072">
    <property type="term" value="P:vancomycin biosynthetic process"/>
    <property type="evidence" value="ECO:0007669"/>
    <property type="project" value="UniProtKB-ARBA"/>
</dbReference>
<comment type="caution">
    <text evidence="3">The sequence shown here is derived from an EMBL/GenBank/DDBJ whole genome shotgun (WGS) entry which is preliminary data.</text>
</comment>
<dbReference type="InterPro" id="IPR004276">
    <property type="entry name" value="GlycoTrans_28_N"/>
</dbReference>
<reference evidence="3 4" key="1">
    <citation type="submission" date="2016-01" db="EMBL/GenBank/DDBJ databases">
        <title>The new phylogeny of the genus Mycobacterium.</title>
        <authorList>
            <person name="Tarcisio F."/>
            <person name="Conor M."/>
            <person name="Antonella G."/>
            <person name="Elisabetta G."/>
            <person name="Giulia F.S."/>
            <person name="Sara T."/>
            <person name="Anna F."/>
            <person name="Clotilde B."/>
            <person name="Roberto B."/>
            <person name="Veronica D.S."/>
            <person name="Fabio R."/>
            <person name="Monica P."/>
            <person name="Olivier J."/>
            <person name="Enrico T."/>
            <person name="Nicola S."/>
        </authorList>
    </citation>
    <scope>NUCLEOTIDE SEQUENCE [LARGE SCALE GENOMIC DNA]</scope>
    <source>
        <strain evidence="3 4">DSM 45731</strain>
    </source>
</reference>
<feature type="domain" description="Erythromycin biosynthesis protein CIII-like C-terminal" evidence="2">
    <location>
        <begin position="293"/>
        <end position="400"/>
    </location>
</feature>
<dbReference type="Pfam" id="PF06722">
    <property type="entry name" value="EryCIII-like_C"/>
    <property type="match status" value="1"/>
</dbReference>
<dbReference type="GO" id="GO:0005975">
    <property type="term" value="P:carbohydrate metabolic process"/>
    <property type="evidence" value="ECO:0007669"/>
    <property type="project" value="InterPro"/>
</dbReference>
<evidence type="ECO:0000259" key="1">
    <source>
        <dbReference type="Pfam" id="PF03033"/>
    </source>
</evidence>
<dbReference type="GO" id="GO:0008194">
    <property type="term" value="F:UDP-glycosyltransferase activity"/>
    <property type="evidence" value="ECO:0007669"/>
    <property type="project" value="InterPro"/>
</dbReference>
<dbReference type="PANTHER" id="PTHR48050:SF13">
    <property type="entry name" value="STEROL 3-BETA-GLUCOSYLTRANSFERASE UGT80A2"/>
    <property type="match status" value="1"/>
</dbReference>
<protein>
    <submittedName>
        <fullName evidence="3">Glycosyl transferase family 1</fullName>
    </submittedName>
</protein>
<evidence type="ECO:0000259" key="2">
    <source>
        <dbReference type="Pfam" id="PF06722"/>
    </source>
</evidence>
<dbReference type="SUPFAM" id="SSF53756">
    <property type="entry name" value="UDP-Glycosyltransferase/glycogen phosphorylase"/>
    <property type="match status" value="1"/>
</dbReference>
<keyword evidence="4" id="KW-1185">Reference proteome</keyword>
<feature type="domain" description="Glycosyltransferase family 28 N-terminal" evidence="1">
    <location>
        <begin position="3"/>
        <end position="92"/>
    </location>
</feature>
<organism evidence="3 4">
    <name type="scientific">Mycobacterium fragae</name>
    <dbReference type="NCBI Taxonomy" id="1260918"/>
    <lineage>
        <taxon>Bacteria</taxon>
        <taxon>Bacillati</taxon>
        <taxon>Actinomycetota</taxon>
        <taxon>Actinomycetes</taxon>
        <taxon>Mycobacteriales</taxon>
        <taxon>Mycobacteriaceae</taxon>
        <taxon>Mycobacterium</taxon>
    </lineage>
</organism>
<dbReference type="STRING" id="1260918.AWC06_03840"/>
<dbReference type="GO" id="GO:0016758">
    <property type="term" value="F:hexosyltransferase activity"/>
    <property type="evidence" value="ECO:0007669"/>
    <property type="project" value="InterPro"/>
</dbReference>
<dbReference type="PANTHER" id="PTHR48050">
    <property type="entry name" value="STEROL 3-BETA-GLUCOSYLTRANSFERASE"/>
    <property type="match status" value="1"/>
</dbReference>
<dbReference type="OrthoDB" id="3253247at2"/>
<dbReference type="FunFam" id="3.40.50.2000:FF:000009">
    <property type="entry name" value="Sterol 3-beta-glucosyltransferase UGT80A2"/>
    <property type="match status" value="1"/>
</dbReference>
<dbReference type="Pfam" id="PF03033">
    <property type="entry name" value="Glyco_transf_28"/>
    <property type="match status" value="1"/>
</dbReference>
<accession>A0A1X1UFF1</accession>